<name>A0A5N6RGB0_9ROSI</name>
<dbReference type="Proteomes" id="UP000327013">
    <property type="component" value="Chromosome 6"/>
</dbReference>
<proteinExistence type="predicted"/>
<sequence>MTPCTNKNQTKKIVAVNFVFNRNRDGKGVRVHVNAVLHRQPDWGFQPGDIVGEVWISRGVAAARRPHTLSQPIFVGS</sequence>
<accession>A0A5N6RGB0</accession>
<gene>
    <name evidence="1" type="ORF">FH972_015706</name>
</gene>
<reference evidence="1 2" key="1">
    <citation type="submission" date="2019-06" db="EMBL/GenBank/DDBJ databases">
        <title>A chromosomal-level reference genome of Carpinus fangiana (Coryloideae, Betulaceae).</title>
        <authorList>
            <person name="Yang X."/>
            <person name="Wang Z."/>
            <person name="Zhang L."/>
            <person name="Hao G."/>
            <person name="Liu J."/>
            <person name="Yang Y."/>
        </authorList>
    </citation>
    <scope>NUCLEOTIDE SEQUENCE [LARGE SCALE GENOMIC DNA]</scope>
    <source>
        <strain evidence="1">Cfa_2016G</strain>
        <tissue evidence="1">Leaf</tissue>
    </source>
</reference>
<evidence type="ECO:0000313" key="1">
    <source>
        <dbReference type="EMBL" id="KAE8077108.1"/>
    </source>
</evidence>
<protein>
    <submittedName>
        <fullName evidence="1">Uncharacterized protein</fullName>
    </submittedName>
</protein>
<dbReference type="EMBL" id="CM017326">
    <property type="protein sequence ID" value="KAE8077108.1"/>
    <property type="molecule type" value="Genomic_DNA"/>
</dbReference>
<evidence type="ECO:0000313" key="2">
    <source>
        <dbReference type="Proteomes" id="UP000327013"/>
    </source>
</evidence>
<keyword evidence="2" id="KW-1185">Reference proteome</keyword>
<organism evidence="1 2">
    <name type="scientific">Carpinus fangiana</name>
    <dbReference type="NCBI Taxonomy" id="176857"/>
    <lineage>
        <taxon>Eukaryota</taxon>
        <taxon>Viridiplantae</taxon>
        <taxon>Streptophyta</taxon>
        <taxon>Embryophyta</taxon>
        <taxon>Tracheophyta</taxon>
        <taxon>Spermatophyta</taxon>
        <taxon>Magnoliopsida</taxon>
        <taxon>eudicotyledons</taxon>
        <taxon>Gunneridae</taxon>
        <taxon>Pentapetalae</taxon>
        <taxon>rosids</taxon>
        <taxon>fabids</taxon>
        <taxon>Fagales</taxon>
        <taxon>Betulaceae</taxon>
        <taxon>Carpinus</taxon>
    </lineage>
</organism>
<dbReference type="AlphaFoldDB" id="A0A5N6RGB0"/>